<protein>
    <submittedName>
        <fullName evidence="5">Auxin-induced protein 15A-like</fullName>
    </submittedName>
    <submittedName>
        <fullName evidence="2">Auxin-responsive protein SAUR32</fullName>
    </submittedName>
</protein>
<name>A0A199VUZ6_ANACO</name>
<dbReference type="AlphaFoldDB" id="A0A199VUZ6"/>
<evidence type="ECO:0000256" key="1">
    <source>
        <dbReference type="ARBA" id="ARBA00006974"/>
    </source>
</evidence>
<dbReference type="Proteomes" id="UP000092600">
    <property type="component" value="Unassembled WGS sequence"/>
</dbReference>
<dbReference type="OrthoDB" id="660486at2759"/>
<evidence type="ECO:0000313" key="3">
    <source>
        <dbReference type="Proteomes" id="UP000092600"/>
    </source>
</evidence>
<dbReference type="STRING" id="4615.A0A199VUZ6"/>
<reference evidence="5" key="2">
    <citation type="submission" date="2025-04" db="UniProtKB">
        <authorList>
            <consortium name="RefSeq"/>
        </authorList>
    </citation>
    <scope>IDENTIFICATION</scope>
    <source>
        <tissue evidence="5">Leaf</tissue>
    </source>
</reference>
<comment type="similarity">
    <text evidence="1">Belongs to the ARG7 family.</text>
</comment>
<dbReference type="GO" id="GO:0009733">
    <property type="term" value="P:response to auxin"/>
    <property type="evidence" value="ECO:0007669"/>
    <property type="project" value="InterPro"/>
</dbReference>
<reference evidence="2 3" key="1">
    <citation type="journal article" date="2016" name="DNA Res.">
        <title>The draft genome of MD-2 pineapple using hybrid error correction of long reads.</title>
        <authorList>
            <person name="Redwan R.M."/>
            <person name="Saidin A."/>
            <person name="Kumar S.V."/>
        </authorList>
    </citation>
    <scope>NUCLEOTIDE SEQUENCE [LARGE SCALE GENOMIC DNA]</scope>
    <source>
        <strain evidence="3">cv. MD2</strain>
        <tissue evidence="2">Leaf</tissue>
    </source>
</reference>
<accession>A0A199VUZ6</accession>
<sequence>MFLGKDSIMSKERLQQHHSWKNLHLHWPWSSKKSLLPPKGHVAVRVGAQGERRRRFVVPVGHLEHPLFAAMLDAAEAEFGFHQTGAIVIPCCIDYFRCIESVIDRDAAAREEHRHTNRRCQRSHLQRFVACFRT</sequence>
<organism evidence="2 3">
    <name type="scientific">Ananas comosus</name>
    <name type="common">Pineapple</name>
    <name type="synonym">Ananas ananas</name>
    <dbReference type="NCBI Taxonomy" id="4615"/>
    <lineage>
        <taxon>Eukaryota</taxon>
        <taxon>Viridiplantae</taxon>
        <taxon>Streptophyta</taxon>
        <taxon>Embryophyta</taxon>
        <taxon>Tracheophyta</taxon>
        <taxon>Spermatophyta</taxon>
        <taxon>Magnoliopsida</taxon>
        <taxon>Liliopsida</taxon>
        <taxon>Poales</taxon>
        <taxon>Bromeliaceae</taxon>
        <taxon>Bromelioideae</taxon>
        <taxon>Ananas</taxon>
    </lineage>
</organism>
<dbReference type="InterPro" id="IPR003676">
    <property type="entry name" value="SAUR_fam"/>
</dbReference>
<keyword evidence="4" id="KW-1185">Reference proteome</keyword>
<dbReference type="Pfam" id="PF02519">
    <property type="entry name" value="Auxin_inducible"/>
    <property type="match status" value="1"/>
</dbReference>
<dbReference type="EMBL" id="LSRQ01000751">
    <property type="protein sequence ID" value="OAY81062.1"/>
    <property type="molecule type" value="Genomic_DNA"/>
</dbReference>
<dbReference type="GeneID" id="109703842"/>
<evidence type="ECO:0000313" key="5">
    <source>
        <dbReference type="RefSeq" id="XP_020080153.1"/>
    </source>
</evidence>
<proteinExistence type="inferred from homology"/>
<dbReference type="PANTHER" id="PTHR31374:SF29">
    <property type="entry name" value="SAUR-LIKE AUXIN-RESPONSIVE PROTEIN FAMILY"/>
    <property type="match status" value="1"/>
</dbReference>
<dbReference type="PANTHER" id="PTHR31374">
    <property type="entry name" value="AUXIN-INDUCED PROTEIN-LIKE-RELATED"/>
    <property type="match status" value="1"/>
</dbReference>
<gene>
    <name evidence="5" type="primary">LOC109703842</name>
    <name evidence="2" type="ORF">ACMD2_25333</name>
</gene>
<dbReference type="Proteomes" id="UP000515123">
    <property type="component" value="Unplaced"/>
</dbReference>
<evidence type="ECO:0000313" key="4">
    <source>
        <dbReference type="Proteomes" id="UP000515123"/>
    </source>
</evidence>
<dbReference type="RefSeq" id="XP_020080153.1">
    <property type="nucleotide sequence ID" value="XM_020224564.1"/>
</dbReference>
<evidence type="ECO:0000313" key="2">
    <source>
        <dbReference type="EMBL" id="OAY81062.1"/>
    </source>
</evidence>